<dbReference type="FunFam" id="1.20.142.10:FF:000002">
    <property type="entry name" value="Poly [ADP-ribose] polymerase"/>
    <property type="match status" value="1"/>
</dbReference>
<dbReference type="Pfam" id="PF00644">
    <property type="entry name" value="PARP"/>
    <property type="match status" value="1"/>
</dbReference>
<feature type="domain" description="WGR" evidence="19">
    <location>
        <begin position="68"/>
        <end position="164"/>
    </location>
</feature>
<dbReference type="Gene3D" id="1.20.142.10">
    <property type="entry name" value="Poly(ADP-ribose) polymerase, regulatory domain"/>
    <property type="match status" value="1"/>
</dbReference>
<dbReference type="EC" id="2.4.2.-" evidence="15"/>
<keyword evidence="12" id="KW-0539">Nucleus</keyword>
<dbReference type="PROSITE" id="PS51059">
    <property type="entry name" value="PARP_CATALYTIC"/>
    <property type="match status" value="1"/>
</dbReference>
<evidence type="ECO:0000256" key="10">
    <source>
        <dbReference type="ARBA" id="ARBA00023027"/>
    </source>
</evidence>
<dbReference type="InterPro" id="IPR008893">
    <property type="entry name" value="WGR_domain"/>
</dbReference>
<evidence type="ECO:0000256" key="4">
    <source>
        <dbReference type="ARBA" id="ARBA00022695"/>
    </source>
</evidence>
<dbReference type="InterPro" id="IPR012317">
    <property type="entry name" value="Poly(ADP-ribose)pol_cat_dom"/>
</dbReference>
<evidence type="ECO:0000256" key="7">
    <source>
        <dbReference type="ARBA" id="ARBA00022765"/>
    </source>
</evidence>
<evidence type="ECO:0000256" key="9">
    <source>
        <dbReference type="ARBA" id="ARBA00022833"/>
    </source>
</evidence>
<dbReference type="PROSITE" id="PS51977">
    <property type="entry name" value="WGR"/>
    <property type="match status" value="1"/>
</dbReference>
<dbReference type="SMART" id="SM00773">
    <property type="entry name" value="WGR"/>
    <property type="match status" value="1"/>
</dbReference>
<sequence length="571" mass="64717">MPPKRKAVSTTIKTAPEKKRKTTARNSRDKSPDNVKTSDSPNDKPQTTKVLIKGKVPVDPQCTAKVDSAHVLQIDDDVYHFMLNQTNLQHNNNKYYVGQVLRDDFGGGYAVWFRWGRVGKTAQTSLQQVFAQDRAIALFKSKFRSKTGNLWENRHNFTKVSGLYDLIEQDFGEVEDDTNDNDTKEEAPKKQVESLLPPEVFALIALISDVRDMERQMREMNYDARRAPLGKLTQSQIKAGYQALNDVSDCLEELKKLTATDSTTTTGKKTRNVKRKSSDASLKRAIQDRLLQACNNFYTRIPHDFGMRVPPLIDTPDALKTELDLLKALEDIEVAFSIIEMDKNITDLHPADRNYNNLHCDIKPIKAGAKMERIIKDYIRMTHAPTHDSYELEVLQTFELCKSGETEVFKDYGRRWLLWHGSRMSNWMGILGRGLKIAPPEAPSTGYMFGKGVYFADCASKSANYTHVTSSNDIGIMALCEVSLGECNELLNADYNANNLPSGKHSVKGLGSHMTDPSTWITLDDGVVVPSGKIIASNVKDACLFYNEYIVYDIRQIRLRYLVQLKFHYKY</sequence>
<dbReference type="GO" id="GO:0005730">
    <property type="term" value="C:nucleolus"/>
    <property type="evidence" value="ECO:0007669"/>
    <property type="project" value="TreeGrafter"/>
</dbReference>
<dbReference type="GO" id="GO:0006302">
    <property type="term" value="P:double-strand break repair"/>
    <property type="evidence" value="ECO:0007669"/>
    <property type="project" value="TreeGrafter"/>
</dbReference>
<dbReference type="SUPFAM" id="SSF56399">
    <property type="entry name" value="ADP-ribosylation"/>
    <property type="match status" value="1"/>
</dbReference>
<dbReference type="InterPro" id="IPR004102">
    <property type="entry name" value="Poly(ADP-ribose)pol_reg_dom"/>
</dbReference>
<dbReference type="InterPro" id="IPR036930">
    <property type="entry name" value="WGR_dom_sf"/>
</dbReference>
<evidence type="ECO:0000256" key="6">
    <source>
        <dbReference type="ARBA" id="ARBA00022737"/>
    </source>
</evidence>
<feature type="region of interest" description="Disordered" evidence="16">
    <location>
        <begin position="1"/>
        <end position="47"/>
    </location>
</feature>
<evidence type="ECO:0000256" key="14">
    <source>
        <dbReference type="ARBA" id="ARBA00033987"/>
    </source>
</evidence>
<evidence type="ECO:0000256" key="3">
    <source>
        <dbReference type="ARBA" id="ARBA00022679"/>
    </source>
</evidence>
<dbReference type="PANTHER" id="PTHR10459:SF60">
    <property type="entry name" value="POLY [ADP-RIBOSE] POLYMERASE 2"/>
    <property type="match status" value="1"/>
</dbReference>
<evidence type="ECO:0000256" key="12">
    <source>
        <dbReference type="ARBA" id="ARBA00023242"/>
    </source>
</evidence>
<dbReference type="GO" id="GO:0003677">
    <property type="term" value="F:DNA binding"/>
    <property type="evidence" value="ECO:0007669"/>
    <property type="project" value="UniProtKB-KW"/>
</dbReference>
<keyword evidence="7" id="KW-0013">ADP-ribosylation</keyword>
<keyword evidence="5" id="KW-0479">Metal-binding</keyword>
<dbReference type="SUPFAM" id="SSF142921">
    <property type="entry name" value="WGR domain-like"/>
    <property type="match status" value="1"/>
</dbReference>
<dbReference type="FunFam" id="3.90.228.10:FF:000002">
    <property type="entry name" value="Poly [ADP-ribose] polymerase"/>
    <property type="match status" value="1"/>
</dbReference>
<dbReference type="Pfam" id="PF05406">
    <property type="entry name" value="WGR"/>
    <property type="match status" value="1"/>
</dbReference>
<dbReference type="GO" id="GO:0070212">
    <property type="term" value="P:protein poly-ADP-ribosylation"/>
    <property type="evidence" value="ECO:0007669"/>
    <property type="project" value="TreeGrafter"/>
</dbReference>
<evidence type="ECO:0000256" key="11">
    <source>
        <dbReference type="ARBA" id="ARBA00023125"/>
    </source>
</evidence>
<feature type="compositionally biased region" description="Polar residues" evidence="16">
    <location>
        <begin position="34"/>
        <end position="47"/>
    </location>
</feature>
<dbReference type="GO" id="GO:0016779">
    <property type="term" value="F:nucleotidyltransferase activity"/>
    <property type="evidence" value="ECO:0007669"/>
    <property type="project" value="UniProtKB-KW"/>
</dbReference>
<dbReference type="GO" id="GO:0003950">
    <property type="term" value="F:NAD+ poly-ADP-ribosyltransferase activity"/>
    <property type="evidence" value="ECO:0007669"/>
    <property type="project" value="UniProtKB-UniRule"/>
</dbReference>
<protein>
    <recommendedName>
        <fullName evidence="15">Poly [ADP-ribose] polymerase</fullName>
        <shortName evidence="15">PARP</shortName>
        <ecNumber evidence="15">2.4.2.-</ecNumber>
    </recommendedName>
</protein>
<evidence type="ECO:0000256" key="2">
    <source>
        <dbReference type="ARBA" id="ARBA00022676"/>
    </source>
</evidence>
<keyword evidence="2 15" id="KW-0328">Glycosyltransferase</keyword>
<dbReference type="InterPro" id="IPR050800">
    <property type="entry name" value="ARTD/PARP"/>
</dbReference>
<dbReference type="Pfam" id="PF02877">
    <property type="entry name" value="PARP_reg"/>
    <property type="match status" value="1"/>
</dbReference>
<reference evidence="20" key="1">
    <citation type="submission" date="2019-11" db="UniProtKB">
        <authorList>
            <consortium name="WormBaseParasite"/>
        </authorList>
    </citation>
    <scope>IDENTIFICATION</scope>
</reference>
<feature type="domain" description="PARP catalytic" evidence="17">
    <location>
        <begin position="349"/>
        <end position="571"/>
    </location>
</feature>
<organism evidence="20">
    <name type="scientific">Mesocestoides corti</name>
    <name type="common">Flatworm</name>
    <dbReference type="NCBI Taxonomy" id="53468"/>
    <lineage>
        <taxon>Eukaryota</taxon>
        <taxon>Metazoa</taxon>
        <taxon>Spiralia</taxon>
        <taxon>Lophotrochozoa</taxon>
        <taxon>Platyhelminthes</taxon>
        <taxon>Cestoda</taxon>
        <taxon>Eucestoda</taxon>
        <taxon>Cyclophyllidea</taxon>
        <taxon>Mesocestoididae</taxon>
        <taxon>Mesocestoides</taxon>
    </lineage>
</organism>
<evidence type="ECO:0000256" key="15">
    <source>
        <dbReference type="RuleBase" id="RU362114"/>
    </source>
</evidence>
<dbReference type="PROSITE" id="PS51060">
    <property type="entry name" value="PARP_ALPHA_HD"/>
    <property type="match status" value="1"/>
</dbReference>
<keyword evidence="10 15" id="KW-0520">NAD</keyword>
<comment type="subcellular location">
    <subcellularLocation>
        <location evidence="1">Nucleus</location>
    </subcellularLocation>
</comment>
<evidence type="ECO:0000259" key="19">
    <source>
        <dbReference type="PROSITE" id="PS51977"/>
    </source>
</evidence>
<name>A0A5K3EM98_MESCO</name>
<dbReference type="CDD" id="cd01437">
    <property type="entry name" value="parp_like"/>
    <property type="match status" value="1"/>
</dbReference>
<dbReference type="WBParaSite" id="MCU_001276-RA">
    <property type="protein sequence ID" value="MCU_001276-RA"/>
    <property type="gene ID" value="MCU_001276"/>
</dbReference>
<evidence type="ECO:0000256" key="13">
    <source>
        <dbReference type="ARBA" id="ARBA00024347"/>
    </source>
</evidence>
<dbReference type="InterPro" id="IPR036616">
    <property type="entry name" value="Poly(ADP-ribose)pol_reg_dom_sf"/>
</dbReference>
<evidence type="ECO:0000256" key="1">
    <source>
        <dbReference type="ARBA" id="ARBA00004123"/>
    </source>
</evidence>
<dbReference type="PANTHER" id="PTHR10459">
    <property type="entry name" value="DNA LIGASE"/>
    <property type="match status" value="1"/>
</dbReference>
<dbReference type="AlphaFoldDB" id="A0A5K3EM98"/>
<keyword evidence="6" id="KW-0677">Repeat</keyword>
<evidence type="ECO:0000313" key="20">
    <source>
        <dbReference type="WBParaSite" id="MCU_001276-RA"/>
    </source>
</evidence>
<proteinExistence type="inferred from homology"/>
<keyword evidence="3 15" id="KW-0808">Transferase</keyword>
<evidence type="ECO:0000256" key="16">
    <source>
        <dbReference type="SAM" id="MobiDB-lite"/>
    </source>
</evidence>
<dbReference type="Gene3D" id="3.90.228.10">
    <property type="match status" value="1"/>
</dbReference>
<evidence type="ECO:0000259" key="17">
    <source>
        <dbReference type="PROSITE" id="PS51059"/>
    </source>
</evidence>
<comment type="similarity">
    <text evidence="13">Belongs to the ARTD/PARP family.</text>
</comment>
<dbReference type="GO" id="GO:0008270">
    <property type="term" value="F:zinc ion binding"/>
    <property type="evidence" value="ECO:0007669"/>
    <property type="project" value="UniProtKB-KW"/>
</dbReference>
<evidence type="ECO:0000256" key="8">
    <source>
        <dbReference type="ARBA" id="ARBA00022771"/>
    </source>
</evidence>
<evidence type="ECO:0000256" key="5">
    <source>
        <dbReference type="ARBA" id="ARBA00022723"/>
    </source>
</evidence>
<dbReference type="GO" id="GO:1990404">
    <property type="term" value="F:NAD+-protein mono-ADP-ribosyltransferase activity"/>
    <property type="evidence" value="ECO:0007669"/>
    <property type="project" value="TreeGrafter"/>
</dbReference>
<evidence type="ECO:0000259" key="18">
    <source>
        <dbReference type="PROSITE" id="PS51060"/>
    </source>
</evidence>
<feature type="domain" description="PARP alpha-helical" evidence="18">
    <location>
        <begin position="193"/>
        <end position="340"/>
    </location>
</feature>
<comment type="catalytic activity">
    <reaction evidence="14">
        <text>NAD(+) + (ADP-D-ribosyl)n-acceptor = nicotinamide + (ADP-D-ribosyl)n+1-acceptor + H(+).</text>
        <dbReference type="EC" id="2.4.2.30"/>
    </reaction>
</comment>
<dbReference type="SUPFAM" id="SSF47587">
    <property type="entry name" value="Domain of poly(ADP-ribose) polymerase"/>
    <property type="match status" value="1"/>
</dbReference>
<keyword evidence="9" id="KW-0862">Zinc</keyword>
<keyword evidence="8" id="KW-0863">Zinc-finger</keyword>
<keyword evidence="11" id="KW-0238">DNA-binding</keyword>
<accession>A0A5K3EM98</accession>
<keyword evidence="4" id="KW-0548">Nucleotidyltransferase</keyword>